<dbReference type="PANTHER" id="PTHR42695">
    <property type="entry name" value="GLUTAMINE AMIDOTRANSFERASE YLR126C-RELATED"/>
    <property type="match status" value="1"/>
</dbReference>
<dbReference type="PANTHER" id="PTHR42695:SF6">
    <property type="entry name" value="GLUTAMINE AMIDOTRANSFERASE DOMAIN-CONTAINING PROTEIN"/>
    <property type="match status" value="1"/>
</dbReference>
<name>A0ABR4CHJ7_9HELO</name>
<reference evidence="1 2" key="1">
    <citation type="journal article" date="2024" name="Commun. Biol.">
        <title>Comparative genomic analysis of thermophilic fungi reveals convergent evolutionary adaptations and gene losses.</title>
        <authorList>
            <person name="Steindorff A.S."/>
            <person name="Aguilar-Pontes M.V."/>
            <person name="Robinson A.J."/>
            <person name="Andreopoulos B."/>
            <person name="LaButti K."/>
            <person name="Kuo A."/>
            <person name="Mondo S."/>
            <person name="Riley R."/>
            <person name="Otillar R."/>
            <person name="Haridas S."/>
            <person name="Lipzen A."/>
            <person name="Grimwood J."/>
            <person name="Schmutz J."/>
            <person name="Clum A."/>
            <person name="Reid I.D."/>
            <person name="Moisan M.C."/>
            <person name="Butler G."/>
            <person name="Nguyen T.T.M."/>
            <person name="Dewar K."/>
            <person name="Conant G."/>
            <person name="Drula E."/>
            <person name="Henrissat B."/>
            <person name="Hansel C."/>
            <person name="Singer S."/>
            <person name="Hutchinson M.I."/>
            <person name="de Vries R.P."/>
            <person name="Natvig D.O."/>
            <person name="Powell A.J."/>
            <person name="Tsang A."/>
            <person name="Grigoriev I.V."/>
        </authorList>
    </citation>
    <scope>NUCLEOTIDE SEQUENCE [LARGE SCALE GENOMIC DNA]</scope>
    <source>
        <strain evidence="1 2">CBS 494.80</strain>
    </source>
</reference>
<dbReference type="Proteomes" id="UP001595075">
    <property type="component" value="Unassembled WGS sequence"/>
</dbReference>
<gene>
    <name evidence="1" type="ORF">VTL71DRAFT_14121</name>
</gene>
<organism evidence="1 2">
    <name type="scientific">Oculimacula yallundae</name>
    <dbReference type="NCBI Taxonomy" id="86028"/>
    <lineage>
        <taxon>Eukaryota</taxon>
        <taxon>Fungi</taxon>
        <taxon>Dikarya</taxon>
        <taxon>Ascomycota</taxon>
        <taxon>Pezizomycotina</taxon>
        <taxon>Leotiomycetes</taxon>
        <taxon>Helotiales</taxon>
        <taxon>Ploettnerulaceae</taxon>
        <taxon>Oculimacula</taxon>
    </lineage>
</organism>
<dbReference type="InterPro" id="IPR044992">
    <property type="entry name" value="ChyE-like"/>
</dbReference>
<proteinExistence type="predicted"/>
<evidence type="ECO:0000313" key="2">
    <source>
        <dbReference type="Proteomes" id="UP001595075"/>
    </source>
</evidence>
<comment type="caution">
    <text evidence="1">The sequence shown here is derived from an EMBL/GenBank/DDBJ whole genome shotgun (WGS) entry which is preliminary data.</text>
</comment>
<evidence type="ECO:0000313" key="1">
    <source>
        <dbReference type="EMBL" id="KAL2069442.1"/>
    </source>
</evidence>
<protein>
    <recommendedName>
        <fullName evidence="3">Class I glutamine amidotransferase-like protein</fullName>
    </recommendedName>
</protein>
<accession>A0ABR4CHJ7</accession>
<dbReference type="CDD" id="cd01741">
    <property type="entry name" value="GATase1_1"/>
    <property type="match status" value="1"/>
</dbReference>
<dbReference type="SUPFAM" id="SSF52317">
    <property type="entry name" value="Class I glutamine amidotransferase-like"/>
    <property type="match status" value="1"/>
</dbReference>
<dbReference type="InterPro" id="IPR029062">
    <property type="entry name" value="Class_I_gatase-like"/>
</dbReference>
<dbReference type="EMBL" id="JAZHXI010000007">
    <property type="protein sequence ID" value="KAL2069442.1"/>
    <property type="molecule type" value="Genomic_DNA"/>
</dbReference>
<sequence>MSPPAILNLISLDCDIPVPNVYAERGYYSDIFERLLKDAVNSENKGHGGLIPMNLDVKVKRYDCMRGELPSKMELEGINGIIITGSASSAYDDVPWIHSLTAFVRDTYNNFPHLKIFGSCFGHQILAHAIFSTPSAPVVSHDPAGWELGVHPITLTPSFLSHYGPVTSNPSSPAHLRLQFIHADHVVLSPSMMRKEGFESIGRSEHCALQGIWKRGRVLTYQGHAEFDRFVNGETAIVFGKGDWSMESVMKDDDALWAAGVMLRFFLEEGEKLCRVEMETEVMGETLYQREEEMRRDGIRV</sequence>
<keyword evidence="2" id="KW-1185">Reference proteome</keyword>
<evidence type="ECO:0008006" key="3">
    <source>
        <dbReference type="Google" id="ProtNLM"/>
    </source>
</evidence>
<dbReference type="Gene3D" id="3.40.50.880">
    <property type="match status" value="1"/>
</dbReference>